<accession>A0AAN4ZA28</accession>
<reference evidence="2" key="2">
    <citation type="submission" date="2023-06" db="EMBL/GenBank/DDBJ databases">
        <title>Genome assembly of Pristionchus species.</title>
        <authorList>
            <person name="Yoshida K."/>
            <person name="Sommer R.J."/>
        </authorList>
    </citation>
    <scope>NUCLEOTIDE SEQUENCE</scope>
    <source>
        <strain evidence="2">RS5460</strain>
    </source>
</reference>
<dbReference type="Proteomes" id="UP001328107">
    <property type="component" value="Unassembled WGS sequence"/>
</dbReference>
<organism evidence="2 4">
    <name type="scientific">Pristionchus mayeri</name>
    <dbReference type="NCBI Taxonomy" id="1317129"/>
    <lineage>
        <taxon>Eukaryota</taxon>
        <taxon>Metazoa</taxon>
        <taxon>Ecdysozoa</taxon>
        <taxon>Nematoda</taxon>
        <taxon>Chromadorea</taxon>
        <taxon>Rhabditida</taxon>
        <taxon>Rhabditina</taxon>
        <taxon>Diplogasteromorpha</taxon>
        <taxon>Diplogasteroidea</taxon>
        <taxon>Neodiplogasteridae</taxon>
        <taxon>Pristionchus</taxon>
    </lineage>
</organism>
<comment type="caution">
    <text evidence="2">The sequence shown here is derived from an EMBL/GenBank/DDBJ whole genome shotgun (WGS) entry which is preliminary data.</text>
</comment>
<dbReference type="EMBL" id="BTRK01000001">
    <property type="protein sequence ID" value="GMR33226.1"/>
    <property type="molecule type" value="Genomic_DNA"/>
</dbReference>
<keyword evidence="4" id="KW-1185">Reference proteome</keyword>
<evidence type="ECO:0000313" key="3">
    <source>
        <dbReference type="EMBL" id="GMR33226.1"/>
    </source>
</evidence>
<dbReference type="AlphaFoldDB" id="A0AAN4ZA28"/>
<proteinExistence type="predicted"/>
<evidence type="ECO:0000256" key="1">
    <source>
        <dbReference type="SAM" id="MobiDB-lite"/>
    </source>
</evidence>
<protein>
    <submittedName>
        <fullName evidence="2">Uncharacterized protein</fullName>
    </submittedName>
</protein>
<feature type="compositionally biased region" description="Low complexity" evidence="1">
    <location>
        <begin position="120"/>
        <end position="151"/>
    </location>
</feature>
<feature type="compositionally biased region" description="Acidic residues" evidence="1">
    <location>
        <begin position="65"/>
        <end position="77"/>
    </location>
</feature>
<reference evidence="4" key="1">
    <citation type="submission" date="2022-10" db="EMBL/GenBank/DDBJ databases">
        <title>Genome assembly of Pristionchus species.</title>
        <authorList>
            <person name="Yoshida K."/>
            <person name="Sommer R.J."/>
        </authorList>
    </citation>
    <scope>NUCLEOTIDE SEQUENCE [LARGE SCALE GENOMIC DNA]</scope>
    <source>
        <strain evidence="3 4">RS5460</strain>
    </source>
</reference>
<feature type="compositionally biased region" description="Basic and acidic residues" evidence="1">
    <location>
        <begin position="31"/>
        <end position="44"/>
    </location>
</feature>
<evidence type="ECO:0000313" key="4">
    <source>
        <dbReference type="Proteomes" id="UP001328107"/>
    </source>
</evidence>
<feature type="region of interest" description="Disordered" evidence="1">
    <location>
        <begin position="28"/>
        <end position="155"/>
    </location>
</feature>
<gene>
    <name evidence="2" type="ORF">PMAYCL1PPCAC_03420</name>
    <name evidence="3" type="ORF">PMAYCL1PPCAC_03421</name>
</gene>
<evidence type="ECO:0000313" key="2">
    <source>
        <dbReference type="EMBL" id="GMR33225.1"/>
    </source>
</evidence>
<dbReference type="EMBL" id="BTRK01000001">
    <property type="protein sequence ID" value="GMR33225.1"/>
    <property type="molecule type" value="Genomic_DNA"/>
</dbReference>
<sequence length="238" mass="25841">GHRQNQGGNGSVSENYLNSLNFVTTFFNGGNKREMEGEKKRYEEGLLNPPRKIKPLFSIGKACDESGEDEEMEEDGEQPLSKRPTRAAAMHPIKREPSPSPTGKRKSAAARAISLPPTGLPLSAKPPKSASPAGSPTVPTASPTVPTCSTVLSTTPSPPGTVTLDMIFAKICEVHTDVQKLAVRVERVEKKQRGIVNDTVGIRHETKEVVESSKRAEDKMEALISVVQVLRERLPPQK</sequence>
<name>A0AAN4ZA28_9BILA</name>
<feature type="non-terminal residue" evidence="2">
    <location>
        <position position="1"/>
    </location>
</feature>
<feature type="non-terminal residue" evidence="2">
    <location>
        <position position="238"/>
    </location>
</feature>